<dbReference type="Proteomes" id="UP001562357">
    <property type="component" value="Unassembled WGS sequence"/>
</dbReference>
<dbReference type="Pfam" id="PF13637">
    <property type="entry name" value="Ank_4"/>
    <property type="match status" value="1"/>
</dbReference>
<dbReference type="EMBL" id="BAAFGZ010000357">
    <property type="protein sequence ID" value="GAB0138095.1"/>
    <property type="molecule type" value="Genomic_DNA"/>
</dbReference>
<gene>
    <name evidence="4" type="primary">g6340</name>
    <name evidence="4" type="ORF">EsDP_00006340</name>
</gene>
<accession>A0ABQ0CXC9</accession>
<evidence type="ECO:0000256" key="2">
    <source>
        <dbReference type="ARBA" id="ARBA00023043"/>
    </source>
</evidence>
<dbReference type="Gene3D" id="1.25.40.20">
    <property type="entry name" value="Ankyrin repeat-containing domain"/>
    <property type="match status" value="3"/>
</dbReference>
<evidence type="ECO:0000256" key="3">
    <source>
        <dbReference type="PROSITE-ProRule" id="PRU00023"/>
    </source>
</evidence>
<dbReference type="SUPFAM" id="SSF48403">
    <property type="entry name" value="Ankyrin repeat"/>
    <property type="match status" value="2"/>
</dbReference>
<reference evidence="5" key="1">
    <citation type="submission" date="2024-06" db="EMBL/GenBank/DDBJ databases">
        <title>Draft Genome Sequences of Epichloe bromicola Strains Isolated from Elymus ciliaris.</title>
        <authorList>
            <consortium name="Epichloe bromicola genome sequencing consortium"/>
            <person name="Miura A."/>
            <person name="Imano S."/>
            <person name="Ashida A."/>
            <person name="Sato I."/>
            <person name="Chiba S."/>
            <person name="Tanaka A."/>
            <person name="Camagna M."/>
            <person name="Takemoto D."/>
        </authorList>
    </citation>
    <scope>NUCLEOTIDE SEQUENCE [LARGE SCALE GENOMIC DNA]</scope>
    <source>
        <strain evidence="5">DP</strain>
    </source>
</reference>
<dbReference type="SMART" id="SM00248">
    <property type="entry name" value="ANK"/>
    <property type="match status" value="9"/>
</dbReference>
<keyword evidence="2 3" id="KW-0040">ANK repeat</keyword>
<evidence type="ECO:0000313" key="5">
    <source>
        <dbReference type="Proteomes" id="UP001562357"/>
    </source>
</evidence>
<keyword evidence="1" id="KW-0677">Repeat</keyword>
<comment type="caution">
    <text evidence="4">The sequence shown here is derived from an EMBL/GenBank/DDBJ whole genome shotgun (WGS) entry which is preliminary data.</text>
</comment>
<keyword evidence="5" id="KW-1185">Reference proteome</keyword>
<feature type="repeat" description="ANK" evidence="3">
    <location>
        <begin position="1138"/>
        <end position="1170"/>
    </location>
</feature>
<name>A0ABQ0CXC9_9HYPO</name>
<feature type="repeat" description="ANK" evidence="3">
    <location>
        <begin position="305"/>
        <end position="337"/>
    </location>
</feature>
<evidence type="ECO:0008006" key="6">
    <source>
        <dbReference type="Google" id="ProtNLM"/>
    </source>
</evidence>
<protein>
    <recommendedName>
        <fullName evidence="6">Ankyrin repeat protein</fullName>
    </recommendedName>
</protein>
<sequence>MATSRESALRSTLADTIAAISSALRELKLRAFQELGILKELLAQVHHELCRIFGIVFSLHRLVQRYEEQGQTLNTTGPYLVLERCTGIAVSIRKNIGTLTVTGLHTTLRSLQPCQSIVALACGTANTLVGIHHKLAPDVYSQSQVGSKKPGQAHYQSKSVPTASLETVYGLVPDQRICTQRNNLEECLESDPDDATILQWMQELNSPSNERPPLELFPELCLVRVRNQQRPLYRVAASRWYRCANSRWSVIRFEAEKLFSNSQSNNFIQWVLEFGRIRFPDQLECAGHQDRASKIIELTDELEQGRLSPLHLASMLGLHELCKSLLSLGAAVNVWSNFGSPLYCALMGPKVLIQRNQPSSWPTIIEVMEPADSNTIQAIISSGADCACKFQLPQVRPGDAKLDDPTLASLGFVASVKGQNHEIFQNIMRAGGSLDYGFGRMLISLFSAPIPPDSRELIARLLSIVLGYNFVLGRHGKFPWDGQDDVIVPIWDIVERNDLLLLGTTRMDIPLLDDDTFHMAVQECVLNGCHIYLQRLAMDPRFDCEILDGVNNCMILHTAVSGQRLDMIRILVDSGANFYAVDDQGRTPLMVVEDPAVLSELVKRYGVSTTSTDHDGRNIWHYAAATNDMRIMEWLCANDPSSTTNINTVTKHGCSPLIESLLYINNLIDEFRESTPARPHVAYKLLQQDTIDCNAGSAELPIAHLAVQWGELDLVSLLVDKGVNFEVLDHEGRSPLHHLNSSAEPELVRRLMELCGRLPLVSRAGITPLESLYANSFPTNPEGRFLSNHPSCFKAVSESTLRPLLTREALRYRNRAGEGCWALFCKAAQQCFIRCSRTEEEMPSYVERSFLSGMMCLREHRCLEAHEDETGQIAILAFASQHEDGTTSWSLETNPLIEHMLDMCVPRGTKLMKQFSHTPEAFQLMLEALRLQKVRVVHFLADEVPLREPTASLGDLSVLEYAMKLEGEQLDSFSALLSHVDTHQLNAVGSRLCGLLFEPGVDTSRGKKLGILLDRGLCPDTRIRTQVPEKDITILSEAVAQEWLDVVSILLDHGAHPGLGRTGNAIAAALLSNNVAALSLLISKLETSFDWNFTVFFKDMPGYNAIDLAIRARAHESLEMLFSRTNIRSIIHSRSDVNLGTPAHFAARMDDARSIRILRENGADLGRIDDRGRTISHIAAETSSSELIKLANDDACLGSLPLDDVEK</sequence>
<evidence type="ECO:0000313" key="4">
    <source>
        <dbReference type="EMBL" id="GAB0138095.1"/>
    </source>
</evidence>
<evidence type="ECO:0000256" key="1">
    <source>
        <dbReference type="ARBA" id="ARBA00022737"/>
    </source>
</evidence>
<dbReference type="PROSITE" id="PS50297">
    <property type="entry name" value="ANK_REP_REGION"/>
    <property type="match status" value="1"/>
</dbReference>
<dbReference type="InterPro" id="IPR036770">
    <property type="entry name" value="Ankyrin_rpt-contain_sf"/>
</dbReference>
<dbReference type="PANTHER" id="PTHR24198">
    <property type="entry name" value="ANKYRIN REPEAT AND PROTEIN KINASE DOMAIN-CONTAINING PROTEIN"/>
    <property type="match status" value="1"/>
</dbReference>
<feature type="repeat" description="ANK" evidence="3">
    <location>
        <begin position="704"/>
        <end position="730"/>
    </location>
</feature>
<dbReference type="InterPro" id="IPR002110">
    <property type="entry name" value="Ankyrin_rpt"/>
</dbReference>
<dbReference type="PANTHER" id="PTHR24198:SF165">
    <property type="entry name" value="ANKYRIN REPEAT-CONTAINING PROTEIN-RELATED"/>
    <property type="match status" value="1"/>
</dbReference>
<dbReference type="Pfam" id="PF00023">
    <property type="entry name" value="Ank"/>
    <property type="match status" value="1"/>
</dbReference>
<proteinExistence type="predicted"/>
<dbReference type="PROSITE" id="PS50088">
    <property type="entry name" value="ANK_REPEAT"/>
    <property type="match status" value="4"/>
</dbReference>
<organism evidence="4 5">
    <name type="scientific">Epichloe bromicola</name>
    <dbReference type="NCBI Taxonomy" id="79588"/>
    <lineage>
        <taxon>Eukaryota</taxon>
        <taxon>Fungi</taxon>
        <taxon>Dikarya</taxon>
        <taxon>Ascomycota</taxon>
        <taxon>Pezizomycotina</taxon>
        <taxon>Sordariomycetes</taxon>
        <taxon>Hypocreomycetidae</taxon>
        <taxon>Hypocreales</taxon>
        <taxon>Clavicipitaceae</taxon>
        <taxon>Epichloe</taxon>
    </lineage>
</organism>
<feature type="repeat" description="ANK" evidence="3">
    <location>
        <begin position="551"/>
        <end position="583"/>
    </location>
</feature>